<evidence type="ECO:0000313" key="2">
    <source>
        <dbReference type="EMBL" id="PIA57256.1"/>
    </source>
</evidence>
<reference evidence="2 3" key="1">
    <citation type="submission" date="2017-09" db="EMBL/GenBank/DDBJ databases">
        <title>WGS assembly of Aquilegia coerulea Goldsmith.</title>
        <authorList>
            <person name="Hodges S."/>
            <person name="Kramer E."/>
            <person name="Nordborg M."/>
            <person name="Tomkins J."/>
            <person name="Borevitz J."/>
            <person name="Derieg N."/>
            <person name="Yan J."/>
            <person name="Mihaltcheva S."/>
            <person name="Hayes R.D."/>
            <person name="Rokhsar D."/>
        </authorList>
    </citation>
    <scope>NUCLEOTIDE SEQUENCE [LARGE SCALE GENOMIC DNA]</scope>
    <source>
        <strain evidence="3">cv. Goldsmith</strain>
    </source>
</reference>
<dbReference type="Pfam" id="PF10551">
    <property type="entry name" value="MULE"/>
    <property type="match status" value="1"/>
</dbReference>
<feature type="domain" description="MULE transposase" evidence="1">
    <location>
        <begin position="152"/>
        <end position="225"/>
    </location>
</feature>
<accession>A0A2G5ENA1</accession>
<dbReference type="InParanoid" id="A0A2G5ENA1"/>
<dbReference type="Proteomes" id="UP000230069">
    <property type="component" value="Unassembled WGS sequence"/>
</dbReference>
<dbReference type="PANTHER" id="PTHR31973:SF187">
    <property type="entry name" value="MUTATOR TRANSPOSASE MUDRA PROTEIN"/>
    <property type="match status" value="1"/>
</dbReference>
<dbReference type="PANTHER" id="PTHR31973">
    <property type="entry name" value="POLYPROTEIN, PUTATIVE-RELATED"/>
    <property type="match status" value="1"/>
</dbReference>
<organism evidence="2 3">
    <name type="scientific">Aquilegia coerulea</name>
    <name type="common">Rocky mountain columbine</name>
    <dbReference type="NCBI Taxonomy" id="218851"/>
    <lineage>
        <taxon>Eukaryota</taxon>
        <taxon>Viridiplantae</taxon>
        <taxon>Streptophyta</taxon>
        <taxon>Embryophyta</taxon>
        <taxon>Tracheophyta</taxon>
        <taxon>Spermatophyta</taxon>
        <taxon>Magnoliopsida</taxon>
        <taxon>Ranunculales</taxon>
        <taxon>Ranunculaceae</taxon>
        <taxon>Thalictroideae</taxon>
        <taxon>Aquilegia</taxon>
    </lineage>
</organism>
<dbReference type="InterPro" id="IPR018289">
    <property type="entry name" value="MULE_transposase_dom"/>
</dbReference>
<dbReference type="EMBL" id="KZ305023">
    <property type="protein sequence ID" value="PIA57256.1"/>
    <property type="molecule type" value="Genomic_DNA"/>
</dbReference>
<dbReference type="STRING" id="218851.A0A2G5ENA1"/>
<protein>
    <recommendedName>
        <fullName evidence="1">MULE transposase domain-containing protein</fullName>
    </recommendedName>
</protein>
<name>A0A2G5ENA1_AQUCA</name>
<keyword evidence="3" id="KW-1185">Reference proteome</keyword>
<gene>
    <name evidence="2" type="ORF">AQUCO_00600177v1</name>
</gene>
<proteinExistence type="predicted"/>
<evidence type="ECO:0000313" key="3">
    <source>
        <dbReference type="Proteomes" id="UP000230069"/>
    </source>
</evidence>
<dbReference type="AlphaFoldDB" id="A0A2G5ENA1"/>
<sequence>MTVAKSDTIRYSAHCSEDGCDFYILASAVHGVEKNFVIKKFIRDHSCGLMLRDNYQPQMSRELVMSSILRHLKDKPSLTPKDIQLEMLREFGINGDEAESYSHLVSYMKTLKESDPGGHMVLEIDEKTRKFNRLFIAFEACIYRFTYCRPLLLIDACHLKTKFKGCMMAATGRNVDDGFYPFAFAVVSTGENDDNWCWFLENLKVVVSLQRPITFISDRHSSLLKYVPQYNDLLVGSKENQQDVLDFVSQTPFEHWANAHFPGCRYGDMCSGIAESFNSWIGEERFLPITSLLNKVRIKLMNQFSERRVLGNGWNFIICPKIEFKLKERIDAGKTWSCPNK</sequence>
<evidence type="ECO:0000259" key="1">
    <source>
        <dbReference type="Pfam" id="PF10551"/>
    </source>
</evidence>
<dbReference type="OrthoDB" id="1934905at2759"/>